<dbReference type="EMBL" id="CP002362">
    <property type="protein sequence ID" value="ADR37835.1"/>
    <property type="molecule type" value="Genomic_DNA"/>
</dbReference>
<keyword evidence="1" id="KW-0812">Transmembrane</keyword>
<evidence type="ECO:0008006" key="4">
    <source>
        <dbReference type="Google" id="ProtNLM"/>
    </source>
</evidence>
<evidence type="ECO:0000256" key="1">
    <source>
        <dbReference type="SAM" id="Phobius"/>
    </source>
</evidence>
<dbReference type="RefSeq" id="WP_013449814.1">
    <property type="nucleotide sequence ID" value="NC_014753.1"/>
</dbReference>
<keyword evidence="3" id="KW-1185">Reference proteome</keyword>
<feature type="transmembrane region" description="Helical" evidence="1">
    <location>
        <begin position="93"/>
        <end position="114"/>
    </location>
</feature>
<geneLocation type="plasmid" evidence="2 3">
    <name>pOCEPR01</name>
</geneLocation>
<dbReference type="InterPro" id="IPR019250">
    <property type="entry name" value="DUF2227_metal-bd"/>
</dbReference>
<proteinExistence type="predicted"/>
<dbReference type="Proteomes" id="UP000008722">
    <property type="component" value="Plasmid pOCEPR01"/>
</dbReference>
<dbReference type="HOGENOM" id="CLU_111923_1_0_0"/>
<dbReference type="KEGG" id="opr:Ocepr_2387"/>
<gene>
    <name evidence="2" type="ordered locus">Ocepr_2387</name>
</gene>
<sequence precursor="true">MPRGPVHESVNLTALALGVIAYHRLVPEGSAALPPGTLEGFVAGYLLGSLWITPDLDLAERKNTPRPARLWGWLRLLWIPYGRLFRHRGLSHTWVVGPITRILYLVLILEGVLYGLSLLPGMGTTLEPLTTTKWLLSPVGGAGLAGYFVAQWLHLVLDRAFEPRRRKRTPGARGRQSGAA</sequence>
<dbReference type="Pfam" id="PF09988">
    <property type="entry name" value="DUF2227"/>
    <property type="match status" value="1"/>
</dbReference>
<reference evidence="3" key="1">
    <citation type="submission" date="2010-11" db="EMBL/GenBank/DDBJ databases">
        <title>The complete sequence of plasmid of Oceanithermus profundus DSM 14977.</title>
        <authorList>
            <consortium name="US DOE Joint Genome Institute (JGI-PGF)"/>
            <person name="Lucas S."/>
            <person name="Copeland A."/>
            <person name="Lapidus A."/>
            <person name="Bruce D."/>
            <person name="Goodwin L."/>
            <person name="Pitluck S."/>
            <person name="Kyrpides N."/>
            <person name="Mavromatis K."/>
            <person name="Pagani I."/>
            <person name="Ivanova N."/>
            <person name="Zhang X."/>
            <person name="Brettin T."/>
            <person name="Detter J.C."/>
            <person name="Tapia R."/>
            <person name="Han C."/>
            <person name="Land M."/>
            <person name="Hauser L."/>
            <person name="Markowitz V."/>
            <person name="Cheng J.-F."/>
            <person name="Hugenholtz P."/>
            <person name="Woyke T."/>
            <person name="Wu D."/>
            <person name="Tindall B."/>
            <person name="Faehnrich R."/>
            <person name="Brambilla E."/>
            <person name="Klenk H.-P."/>
            <person name="Eisen J.A."/>
        </authorList>
    </citation>
    <scope>NUCLEOTIDE SEQUENCE [LARGE SCALE GENOMIC DNA]</scope>
    <source>
        <strain evidence="3">DSM 14977 / NBRC 100410 / VKM B-2274 / 506</strain>
        <plasmid evidence="3">Plasmid pOCEPR01</plasmid>
    </source>
</reference>
<protein>
    <recommendedName>
        <fullName evidence="4">Hydrolase</fullName>
    </recommendedName>
</protein>
<evidence type="ECO:0000313" key="3">
    <source>
        <dbReference type="Proteomes" id="UP000008722"/>
    </source>
</evidence>
<accession>E4UAQ6</accession>
<dbReference type="AlphaFoldDB" id="E4UAQ6"/>
<feature type="transmembrane region" description="Helical" evidence="1">
    <location>
        <begin position="134"/>
        <end position="157"/>
    </location>
</feature>
<organism evidence="2 3">
    <name type="scientific">Oceanithermus profundus (strain DSM 14977 / NBRC 100410 / VKM B-2274 / 506)</name>
    <dbReference type="NCBI Taxonomy" id="670487"/>
    <lineage>
        <taxon>Bacteria</taxon>
        <taxon>Thermotogati</taxon>
        <taxon>Deinococcota</taxon>
        <taxon>Deinococci</taxon>
        <taxon>Thermales</taxon>
        <taxon>Thermaceae</taxon>
        <taxon>Oceanithermus</taxon>
    </lineage>
</organism>
<keyword evidence="1" id="KW-0472">Membrane</keyword>
<evidence type="ECO:0000313" key="2">
    <source>
        <dbReference type="EMBL" id="ADR37835.1"/>
    </source>
</evidence>
<dbReference type="PANTHER" id="PTHR39085">
    <property type="entry name" value="SLL0924 PROTEIN"/>
    <property type="match status" value="1"/>
</dbReference>
<keyword evidence="1" id="KW-1133">Transmembrane helix</keyword>
<dbReference type="eggNOG" id="COG2389">
    <property type="taxonomic scope" value="Bacteria"/>
</dbReference>
<dbReference type="OrthoDB" id="69351at2"/>
<name>E4UAQ6_OCEP5</name>
<reference evidence="2 3" key="2">
    <citation type="journal article" date="2011" name="Stand. Genomic Sci.">
        <title>Complete genome sequence of Oceanithermus profundus type strain (506).</title>
        <authorList>
            <person name="Pati A."/>
            <person name="Zhang X."/>
            <person name="Lapidus A."/>
            <person name="Nolan M."/>
            <person name="Lucas S."/>
            <person name="Del Rio T.G."/>
            <person name="Tice H."/>
            <person name="Cheng J.F."/>
            <person name="Tapia R."/>
            <person name="Han C."/>
            <person name="Goodwin L."/>
            <person name="Pitluck S."/>
            <person name="Liolios K."/>
            <person name="Pagani I."/>
            <person name="Ivanova N."/>
            <person name="Mavromatis K."/>
            <person name="Chen A."/>
            <person name="Palaniappan K."/>
            <person name="Hauser L."/>
            <person name="Jeffries C.D."/>
            <person name="Brambilla E.M."/>
            <person name="Rohl A."/>
            <person name="Mwirichia R."/>
            <person name="Rohde M."/>
            <person name="Tindall B.J."/>
            <person name="Sikorski J."/>
            <person name="Wirth R."/>
            <person name="Goker M."/>
            <person name="Woyke T."/>
            <person name="Detter J.C."/>
            <person name="Bristow J."/>
            <person name="Eisen J.A."/>
            <person name="Markowitz V."/>
            <person name="Hugenholtz P."/>
            <person name="Kyrpides N.C."/>
            <person name="Klenk H.P."/>
            <person name="Land M."/>
        </authorList>
    </citation>
    <scope>NUCLEOTIDE SEQUENCE [LARGE SCALE GENOMIC DNA]</scope>
    <source>
        <strain evidence="3">DSM 14977 / NBRC 100410 / VKM B-2274 / 506</strain>
        <plasmid evidence="3">Plasmid pOCEPR01</plasmid>
    </source>
</reference>
<dbReference type="PANTHER" id="PTHR39085:SF1">
    <property type="entry name" value="SLL0924 PROTEIN"/>
    <property type="match status" value="1"/>
</dbReference>
<keyword evidence="2" id="KW-0614">Plasmid</keyword>